<dbReference type="InterPro" id="IPR001765">
    <property type="entry name" value="Carbonic_anhydrase"/>
</dbReference>
<comment type="cofactor">
    <cofactor evidence="1">
        <name>Zn(2+)</name>
        <dbReference type="ChEBI" id="CHEBI:29105"/>
    </cofactor>
</comment>
<name>A0ABV9NE66_9PROT</name>
<gene>
    <name evidence="8" type="ORF">ACFPB0_12505</name>
</gene>
<evidence type="ECO:0000313" key="9">
    <source>
        <dbReference type="Proteomes" id="UP001596024"/>
    </source>
</evidence>
<comment type="similarity">
    <text evidence="2">Belongs to the beta-class carbonic anhydrase family.</text>
</comment>
<proteinExistence type="inferred from homology"/>
<keyword evidence="4" id="KW-0479">Metal-binding</keyword>
<dbReference type="SMART" id="SM00947">
    <property type="entry name" value="Pro_CA"/>
    <property type="match status" value="1"/>
</dbReference>
<evidence type="ECO:0000313" key="8">
    <source>
        <dbReference type="EMBL" id="MFC4726115.1"/>
    </source>
</evidence>
<keyword evidence="5" id="KW-0862">Zinc</keyword>
<evidence type="ECO:0000256" key="4">
    <source>
        <dbReference type="ARBA" id="ARBA00022723"/>
    </source>
</evidence>
<dbReference type="PANTHER" id="PTHR11002">
    <property type="entry name" value="CARBONIC ANHYDRASE"/>
    <property type="match status" value="1"/>
</dbReference>
<dbReference type="EC" id="4.2.1.1" evidence="3"/>
<keyword evidence="9" id="KW-1185">Reference proteome</keyword>
<comment type="catalytic activity">
    <reaction evidence="7">
        <text>hydrogencarbonate + H(+) = CO2 + H2O</text>
        <dbReference type="Rhea" id="RHEA:10748"/>
        <dbReference type="ChEBI" id="CHEBI:15377"/>
        <dbReference type="ChEBI" id="CHEBI:15378"/>
        <dbReference type="ChEBI" id="CHEBI:16526"/>
        <dbReference type="ChEBI" id="CHEBI:17544"/>
        <dbReference type="EC" id="4.2.1.1"/>
    </reaction>
</comment>
<dbReference type="Pfam" id="PF00484">
    <property type="entry name" value="Pro_CA"/>
    <property type="match status" value="1"/>
</dbReference>
<dbReference type="EMBL" id="JBHSGQ010000007">
    <property type="protein sequence ID" value="MFC4726115.1"/>
    <property type="molecule type" value="Genomic_DNA"/>
</dbReference>
<reference evidence="9" key="1">
    <citation type="journal article" date="2019" name="Int. J. Syst. Evol. Microbiol.">
        <title>The Global Catalogue of Microorganisms (GCM) 10K type strain sequencing project: providing services to taxonomists for standard genome sequencing and annotation.</title>
        <authorList>
            <consortium name="The Broad Institute Genomics Platform"/>
            <consortium name="The Broad Institute Genome Sequencing Center for Infectious Disease"/>
            <person name="Wu L."/>
            <person name="Ma J."/>
        </authorList>
    </citation>
    <scope>NUCLEOTIDE SEQUENCE [LARGE SCALE GENOMIC DNA]</scope>
    <source>
        <strain evidence="9">CCUG 62981</strain>
    </source>
</reference>
<evidence type="ECO:0000256" key="2">
    <source>
        <dbReference type="ARBA" id="ARBA00006217"/>
    </source>
</evidence>
<evidence type="ECO:0000256" key="3">
    <source>
        <dbReference type="ARBA" id="ARBA00012925"/>
    </source>
</evidence>
<accession>A0ABV9NE66</accession>
<dbReference type="Gene3D" id="3.40.1050.10">
    <property type="entry name" value="Carbonic anhydrase"/>
    <property type="match status" value="1"/>
</dbReference>
<evidence type="ECO:0000256" key="6">
    <source>
        <dbReference type="ARBA" id="ARBA00023239"/>
    </source>
</evidence>
<dbReference type="Proteomes" id="UP001596024">
    <property type="component" value="Unassembled WGS sequence"/>
</dbReference>
<evidence type="ECO:0000256" key="7">
    <source>
        <dbReference type="ARBA" id="ARBA00048348"/>
    </source>
</evidence>
<keyword evidence="6" id="KW-0456">Lyase</keyword>
<evidence type="ECO:0000256" key="5">
    <source>
        <dbReference type="ARBA" id="ARBA00022833"/>
    </source>
</evidence>
<protein>
    <recommendedName>
        <fullName evidence="3">carbonic anhydrase</fullName>
        <ecNumber evidence="3">4.2.1.1</ecNumber>
    </recommendedName>
</protein>
<organism evidence="8 9">
    <name type="scientific">Glycocaulis abyssi</name>
    <dbReference type="NCBI Taxonomy" id="1433403"/>
    <lineage>
        <taxon>Bacteria</taxon>
        <taxon>Pseudomonadati</taxon>
        <taxon>Pseudomonadota</taxon>
        <taxon>Alphaproteobacteria</taxon>
        <taxon>Maricaulales</taxon>
        <taxon>Maricaulaceae</taxon>
        <taxon>Glycocaulis</taxon>
    </lineage>
</organism>
<evidence type="ECO:0000256" key="1">
    <source>
        <dbReference type="ARBA" id="ARBA00001947"/>
    </source>
</evidence>
<dbReference type="RefSeq" id="WP_371395225.1">
    <property type="nucleotide sequence ID" value="NZ_CP163422.1"/>
</dbReference>
<dbReference type="InterPro" id="IPR036874">
    <property type="entry name" value="Carbonic_anhydrase_sf"/>
</dbReference>
<dbReference type="PANTHER" id="PTHR11002:SF76">
    <property type="entry name" value="CARBONIC ANHYDRASE"/>
    <property type="match status" value="1"/>
</dbReference>
<dbReference type="SUPFAM" id="SSF53056">
    <property type="entry name" value="beta-carbonic anhydrase, cab"/>
    <property type="match status" value="1"/>
</dbReference>
<sequence>MIEDLLEANLEIFTDWRQKHPHEDGLSAQGRQADTLWLTATDSPLSPAALTGKDPGSFAVLRTPGALINPVDLACVAVLDMALRNIQVSRIVVCGHYGCASIGQLSAGDSGDVGPLAHWLSPARDEAARHDAELALITSTQARANRLCELVVAAQIRSLASSPLVADVWRRRRPLALHGLIYSLHDGLLREVCDPVNGAKQARALVGGTA</sequence>
<comment type="caution">
    <text evidence="8">The sequence shown here is derived from an EMBL/GenBank/DDBJ whole genome shotgun (WGS) entry which is preliminary data.</text>
</comment>